<proteinExistence type="predicted"/>
<dbReference type="PANTHER" id="PTHR48079">
    <property type="entry name" value="PROTEIN YEEZ"/>
    <property type="match status" value="1"/>
</dbReference>
<feature type="domain" description="NAD-dependent epimerase/dehydratase" evidence="1">
    <location>
        <begin position="3"/>
        <end position="222"/>
    </location>
</feature>
<evidence type="ECO:0000313" key="2">
    <source>
        <dbReference type="EMBL" id="WOX05930.1"/>
    </source>
</evidence>
<dbReference type="KEGG" id="mpaf:R5R33_01895"/>
<dbReference type="InterPro" id="IPR001509">
    <property type="entry name" value="Epimerase_deHydtase"/>
</dbReference>
<dbReference type="Gene3D" id="3.40.50.720">
    <property type="entry name" value="NAD(P)-binding Rossmann-like Domain"/>
    <property type="match status" value="1"/>
</dbReference>
<evidence type="ECO:0000259" key="1">
    <source>
        <dbReference type="Pfam" id="PF01370"/>
    </source>
</evidence>
<dbReference type="InterPro" id="IPR036291">
    <property type="entry name" value="NAD(P)-bd_dom_sf"/>
</dbReference>
<dbReference type="Pfam" id="PF01370">
    <property type="entry name" value="Epimerase"/>
    <property type="match status" value="1"/>
</dbReference>
<name>A0AAU0MZ58_9GAMM</name>
<dbReference type="EMBL" id="CP137555">
    <property type="protein sequence ID" value="WOX05930.1"/>
    <property type="molecule type" value="Genomic_DNA"/>
</dbReference>
<keyword evidence="3" id="KW-1185">Reference proteome</keyword>
<sequence length="288" mass="31244">MRILILGMGHVGKALSQRLRDNGHEVIGSTTTPEKVDALKPFADEVVVLKGHESDKVAAAAAGVDLIVVTVAPNVRNTRTPEERHQHYKQTLVDTCTSAAASCERMIFLSSFSVYGDGGEGSTPITEDTPTSNHEEPSSLYYQQAEQHILSRSGGCVLRFPDMYGAPGDLSFPERVKLAHSYFGGKALFGADALLYAIHFEDVVGAVAHAIDHQLSGIFNVCDNERIPATNARVFDAICDAEGLTRLEFLNQIKAPNRRISAEKIYGTGYRVAHGDPNAAYLQESETV</sequence>
<dbReference type="GO" id="GO:0004029">
    <property type="term" value="F:aldehyde dehydrogenase (NAD+) activity"/>
    <property type="evidence" value="ECO:0007669"/>
    <property type="project" value="TreeGrafter"/>
</dbReference>
<dbReference type="Proteomes" id="UP001302477">
    <property type="component" value="Chromosome"/>
</dbReference>
<dbReference type="RefSeq" id="WP_318954393.1">
    <property type="nucleotide sequence ID" value="NZ_CP137555.1"/>
</dbReference>
<dbReference type="PANTHER" id="PTHR48079:SF6">
    <property type="entry name" value="NAD(P)-BINDING DOMAIN-CONTAINING PROTEIN-RELATED"/>
    <property type="match status" value="1"/>
</dbReference>
<gene>
    <name evidence="2" type="ORF">R5R33_01895</name>
</gene>
<reference evidence="2 3" key="1">
    <citation type="submission" date="2023-10" db="EMBL/GenBank/DDBJ databases">
        <title>Description of Microbulbifer bruguierae sp. nov., isolated from the sediments of mangrove plant Bruguiera sexangula and comparative genomic analyses of the genus Microbulbifer.</title>
        <authorList>
            <person name="Long M."/>
        </authorList>
    </citation>
    <scope>NUCLEOTIDE SEQUENCE [LARGE SCALE GENOMIC DNA]</scope>
    <source>
        <strain evidence="2 3">SPO729</strain>
    </source>
</reference>
<dbReference type="AlphaFoldDB" id="A0AAU0MZ58"/>
<dbReference type="GO" id="GO:0005737">
    <property type="term" value="C:cytoplasm"/>
    <property type="evidence" value="ECO:0007669"/>
    <property type="project" value="TreeGrafter"/>
</dbReference>
<protein>
    <submittedName>
        <fullName evidence="2">NAD-dependent epimerase/dehydratase family protein</fullName>
    </submittedName>
</protein>
<dbReference type="InterPro" id="IPR051783">
    <property type="entry name" value="NAD(P)-dependent_oxidoreduct"/>
</dbReference>
<organism evidence="2 3">
    <name type="scientific">Microbulbifer pacificus</name>
    <dbReference type="NCBI Taxonomy" id="407164"/>
    <lineage>
        <taxon>Bacteria</taxon>
        <taxon>Pseudomonadati</taxon>
        <taxon>Pseudomonadota</taxon>
        <taxon>Gammaproteobacteria</taxon>
        <taxon>Cellvibrionales</taxon>
        <taxon>Microbulbiferaceae</taxon>
        <taxon>Microbulbifer</taxon>
    </lineage>
</organism>
<dbReference type="SUPFAM" id="SSF51735">
    <property type="entry name" value="NAD(P)-binding Rossmann-fold domains"/>
    <property type="match status" value="1"/>
</dbReference>
<accession>A0AAU0MZ58</accession>
<evidence type="ECO:0000313" key="3">
    <source>
        <dbReference type="Proteomes" id="UP001302477"/>
    </source>
</evidence>